<dbReference type="EMBL" id="NXID01000027">
    <property type="protein sequence ID" value="RXK15482.1"/>
    <property type="molecule type" value="Genomic_DNA"/>
</dbReference>
<comment type="caution">
    <text evidence="1">The sequence shown here is derived from an EMBL/GenBank/DDBJ whole genome shotgun (WGS) entry which is preliminary data.</text>
</comment>
<dbReference type="KEGG" id="amyt:AMYT_0246"/>
<organism evidence="1 2">
    <name type="scientific">Malaciobacter mytili LMG 24559</name>
    <dbReference type="NCBI Taxonomy" id="1032238"/>
    <lineage>
        <taxon>Bacteria</taxon>
        <taxon>Pseudomonadati</taxon>
        <taxon>Campylobacterota</taxon>
        <taxon>Epsilonproteobacteria</taxon>
        <taxon>Campylobacterales</taxon>
        <taxon>Arcobacteraceae</taxon>
        <taxon>Malaciobacter</taxon>
    </lineage>
</organism>
<dbReference type="Proteomes" id="UP000290092">
    <property type="component" value="Unassembled WGS sequence"/>
</dbReference>
<sequence length="115" mass="13141">MNIPHLPPVKFAQEIKEVKENLVKVYCEFPFVPTLAMFFEAAAQSSAAFSKSDEKKIGFVISLKNIELIKEATNLTYIMQVKKEYEMGSICEFSFEALDKEEVYAKGIFTIMVKE</sequence>
<evidence type="ECO:0000313" key="1">
    <source>
        <dbReference type="EMBL" id="RXK15482.1"/>
    </source>
</evidence>
<keyword evidence="2" id="KW-1185">Reference proteome</keyword>
<protein>
    <submittedName>
        <fullName evidence="1">Uncharacterized protein</fullName>
    </submittedName>
</protein>
<gene>
    <name evidence="1" type="ORF">CP985_08090</name>
</gene>
<evidence type="ECO:0000313" key="2">
    <source>
        <dbReference type="Proteomes" id="UP000290092"/>
    </source>
</evidence>
<dbReference type="AlphaFoldDB" id="A0AAX2AEQ9"/>
<accession>A0AAX2AEQ9</accession>
<proteinExistence type="predicted"/>
<dbReference type="RefSeq" id="WP_114840757.1">
    <property type="nucleotide sequence ID" value="NZ_CP031219.1"/>
</dbReference>
<name>A0AAX2AEQ9_9BACT</name>
<reference evidence="1 2" key="1">
    <citation type="submission" date="2017-09" db="EMBL/GenBank/DDBJ databases">
        <title>Genomics of the genus Arcobacter.</title>
        <authorList>
            <person name="Perez-Cataluna A."/>
            <person name="Figueras M.J."/>
            <person name="Salas-Masso N."/>
        </authorList>
    </citation>
    <scope>NUCLEOTIDE SEQUENCE [LARGE SCALE GENOMIC DNA]</scope>
    <source>
        <strain evidence="1 2">CECT 7386</strain>
    </source>
</reference>